<dbReference type="Proteomes" id="UP000193920">
    <property type="component" value="Unassembled WGS sequence"/>
</dbReference>
<reference evidence="1 2" key="1">
    <citation type="submission" date="2016-08" db="EMBL/GenBank/DDBJ databases">
        <title>A Parts List for Fungal Cellulosomes Revealed by Comparative Genomics.</title>
        <authorList>
            <consortium name="DOE Joint Genome Institute"/>
            <person name="Haitjema C.H."/>
            <person name="Gilmore S.P."/>
            <person name="Henske J.K."/>
            <person name="Solomon K.V."/>
            <person name="De Groot R."/>
            <person name="Kuo A."/>
            <person name="Mondo S.J."/>
            <person name="Salamov A.A."/>
            <person name="Labutti K."/>
            <person name="Zhao Z."/>
            <person name="Chiniquy J."/>
            <person name="Barry K."/>
            <person name="Brewer H.M."/>
            <person name="Purvine S.O."/>
            <person name="Wright A.T."/>
            <person name="Boxma B."/>
            <person name="Van Alen T."/>
            <person name="Hackstein J.H."/>
            <person name="Baker S.E."/>
            <person name="Grigoriev I.V."/>
            <person name="O'Malley M.A."/>
        </authorList>
    </citation>
    <scope>NUCLEOTIDE SEQUENCE [LARGE SCALE GENOMIC DNA]</scope>
    <source>
        <strain evidence="1 2">G1</strain>
    </source>
</reference>
<keyword evidence="2" id="KW-1185">Reference proteome</keyword>
<sequence length="124" mass="14173">MELQENLIIKEYSNFGKLLQDNGHVAVLLNYVLFPYVFLIGVDNFNDFSLIKQLLNFEVENGIVEEAVSLLMNLGNISPTDLLKNYHDQFIKSLSTKIICFNISNDIISGEIKRAIIDTFFLII</sequence>
<dbReference type="OrthoDB" id="6495301at2759"/>
<dbReference type="AlphaFoldDB" id="A0A1Y2E8N1"/>
<name>A0A1Y2E8N1_9FUNG</name>
<dbReference type="EMBL" id="MCOG01000048">
    <property type="protein sequence ID" value="ORY67899.1"/>
    <property type="molecule type" value="Genomic_DNA"/>
</dbReference>
<comment type="caution">
    <text evidence="1">The sequence shown here is derived from an EMBL/GenBank/DDBJ whole genome shotgun (WGS) entry which is preliminary data.</text>
</comment>
<evidence type="ECO:0000313" key="2">
    <source>
        <dbReference type="Proteomes" id="UP000193920"/>
    </source>
</evidence>
<dbReference type="STRING" id="1754190.A0A1Y2E8N1"/>
<proteinExistence type="predicted"/>
<gene>
    <name evidence="1" type="ORF">LY90DRAFT_504586</name>
</gene>
<organism evidence="1 2">
    <name type="scientific">Neocallimastix californiae</name>
    <dbReference type="NCBI Taxonomy" id="1754190"/>
    <lineage>
        <taxon>Eukaryota</taxon>
        <taxon>Fungi</taxon>
        <taxon>Fungi incertae sedis</taxon>
        <taxon>Chytridiomycota</taxon>
        <taxon>Chytridiomycota incertae sedis</taxon>
        <taxon>Neocallimastigomycetes</taxon>
        <taxon>Neocallimastigales</taxon>
        <taxon>Neocallimastigaceae</taxon>
        <taxon>Neocallimastix</taxon>
    </lineage>
</organism>
<protein>
    <submittedName>
        <fullName evidence="1">Uncharacterized protein</fullName>
    </submittedName>
</protein>
<accession>A0A1Y2E8N1</accession>
<evidence type="ECO:0000313" key="1">
    <source>
        <dbReference type="EMBL" id="ORY67899.1"/>
    </source>
</evidence>